<gene>
    <name evidence="1" type="ORF">EZS28_007319</name>
</gene>
<dbReference type="EMBL" id="SNRW01001246">
    <property type="protein sequence ID" value="KAA6397154.1"/>
    <property type="molecule type" value="Genomic_DNA"/>
</dbReference>
<organism evidence="1 2">
    <name type="scientific">Streblomastix strix</name>
    <dbReference type="NCBI Taxonomy" id="222440"/>
    <lineage>
        <taxon>Eukaryota</taxon>
        <taxon>Metamonada</taxon>
        <taxon>Preaxostyla</taxon>
        <taxon>Oxymonadida</taxon>
        <taxon>Streblomastigidae</taxon>
        <taxon>Streblomastix</taxon>
    </lineage>
</organism>
<evidence type="ECO:0000313" key="2">
    <source>
        <dbReference type="Proteomes" id="UP000324800"/>
    </source>
</evidence>
<comment type="caution">
    <text evidence="1">The sequence shown here is derived from an EMBL/GenBank/DDBJ whole genome shotgun (WGS) entry which is preliminary data.</text>
</comment>
<sequence length="187" mass="20940">MQKCYACTSFAPSFEFIFAIRLLTVPLSKSVAVAIRIYNFPEPLSQSQALVLVERDLGRSGQLSWVEVQISGFSPVQLNDIAFLLTVLRSCYGLQYLSHRFIVCDAGRSIRDFHRVDTPTTTKIFELLAWNQSTFSGKESPAQVLDKLNFLEGFCVEIQILTPSIGEACISICMAKEGETEEKTENL</sequence>
<dbReference type="Proteomes" id="UP000324800">
    <property type="component" value="Unassembled WGS sequence"/>
</dbReference>
<name>A0A5J4WQ52_9EUKA</name>
<proteinExistence type="predicted"/>
<evidence type="ECO:0000313" key="1">
    <source>
        <dbReference type="EMBL" id="KAA6397154.1"/>
    </source>
</evidence>
<accession>A0A5J4WQ52</accession>
<reference evidence="1 2" key="1">
    <citation type="submission" date="2019-03" db="EMBL/GenBank/DDBJ databases">
        <title>Single cell metagenomics reveals metabolic interactions within the superorganism composed of flagellate Streblomastix strix and complex community of Bacteroidetes bacteria on its surface.</title>
        <authorList>
            <person name="Treitli S.C."/>
            <person name="Kolisko M."/>
            <person name="Husnik F."/>
            <person name="Keeling P."/>
            <person name="Hampl V."/>
        </authorList>
    </citation>
    <scope>NUCLEOTIDE SEQUENCE [LARGE SCALE GENOMIC DNA]</scope>
    <source>
        <strain evidence="1">ST1C</strain>
    </source>
</reference>
<protein>
    <submittedName>
        <fullName evidence="1">Uncharacterized protein</fullName>
    </submittedName>
</protein>
<dbReference type="AlphaFoldDB" id="A0A5J4WQ52"/>